<dbReference type="InterPro" id="IPR012337">
    <property type="entry name" value="RNaseH-like_sf"/>
</dbReference>
<dbReference type="Pfam" id="PF14223">
    <property type="entry name" value="Retrotran_gag_2"/>
    <property type="match status" value="1"/>
</dbReference>
<evidence type="ECO:0000256" key="1">
    <source>
        <dbReference type="SAM" id="MobiDB-lite"/>
    </source>
</evidence>
<feature type="region of interest" description="Disordered" evidence="1">
    <location>
        <begin position="202"/>
        <end position="222"/>
    </location>
</feature>
<dbReference type="EMBL" id="BKCJ010010460">
    <property type="protein sequence ID" value="GEU91681.1"/>
    <property type="molecule type" value="Genomic_DNA"/>
</dbReference>
<dbReference type="Gene3D" id="3.30.420.10">
    <property type="entry name" value="Ribonuclease H-like superfamily/Ribonuclease H"/>
    <property type="match status" value="1"/>
</dbReference>
<feature type="non-terminal residue" evidence="3">
    <location>
        <position position="1"/>
    </location>
</feature>
<dbReference type="GO" id="GO:0015074">
    <property type="term" value="P:DNA integration"/>
    <property type="evidence" value="ECO:0007669"/>
    <property type="project" value="InterPro"/>
</dbReference>
<dbReference type="InterPro" id="IPR036397">
    <property type="entry name" value="RNaseH_sf"/>
</dbReference>
<feature type="compositionally biased region" description="Basic residues" evidence="1">
    <location>
        <begin position="546"/>
        <end position="555"/>
    </location>
</feature>
<evidence type="ECO:0000313" key="3">
    <source>
        <dbReference type="EMBL" id="GEU91681.1"/>
    </source>
</evidence>
<feature type="region of interest" description="Disordered" evidence="1">
    <location>
        <begin position="526"/>
        <end position="555"/>
    </location>
</feature>
<organism evidence="3">
    <name type="scientific">Tanacetum cinerariifolium</name>
    <name type="common">Dalmatian daisy</name>
    <name type="synonym">Chrysanthemum cinerariifolium</name>
    <dbReference type="NCBI Taxonomy" id="118510"/>
    <lineage>
        <taxon>Eukaryota</taxon>
        <taxon>Viridiplantae</taxon>
        <taxon>Streptophyta</taxon>
        <taxon>Embryophyta</taxon>
        <taxon>Tracheophyta</taxon>
        <taxon>Spermatophyta</taxon>
        <taxon>Magnoliopsida</taxon>
        <taxon>eudicotyledons</taxon>
        <taxon>Gunneridae</taxon>
        <taxon>Pentapetalae</taxon>
        <taxon>asterids</taxon>
        <taxon>campanulids</taxon>
        <taxon>Asterales</taxon>
        <taxon>Asteraceae</taxon>
        <taxon>Asteroideae</taxon>
        <taxon>Anthemideae</taxon>
        <taxon>Anthemidinae</taxon>
        <taxon>Tanacetum</taxon>
    </lineage>
</organism>
<dbReference type="PANTHER" id="PTHR42648:SF27">
    <property type="entry name" value="RNA-DIRECTED DNA POLYMERASE"/>
    <property type="match status" value="1"/>
</dbReference>
<dbReference type="SUPFAM" id="SSF53098">
    <property type="entry name" value="Ribonuclease H-like"/>
    <property type="match status" value="1"/>
</dbReference>
<dbReference type="InterPro" id="IPR001584">
    <property type="entry name" value="Integrase_cat-core"/>
</dbReference>
<dbReference type="PROSITE" id="PS50994">
    <property type="entry name" value="INTEGRASE"/>
    <property type="match status" value="1"/>
</dbReference>
<dbReference type="Pfam" id="PF13976">
    <property type="entry name" value="gag_pre-integrs"/>
    <property type="match status" value="1"/>
</dbReference>
<gene>
    <name evidence="3" type="ORF">Tci_063659</name>
</gene>
<name>A0A6L2NZE0_TANCI</name>
<dbReference type="AlphaFoldDB" id="A0A6L2NZE0"/>
<sequence>SFFEKQKLTGPNFINWYRQLRLVLSTEDKENYLEHPIPAAPVAPPGQQVPPQAIATHAAWVKRQKKIVVLMLLTMDIEIQRNIAHLGSYHMLQKLKAMCSKQAEQELLQTVREFHTCKQAEGQSVSSHVLKMKGYIDNLKRLGQPVGKNLAVSLILVSLNKDFDSFVQNYNMHGMGKAVNELHAMLKLHEESLPKKDANPTLHAIRTGRTPPPPKKDNPAKDTVYHQCGEIGHWRRNCHVYLAELIKKKNLSQGASTSAVEAIGTYHLELPSGLVIVLNNCHYAPSITRGVILVSRLFDDGFVNRFDENNVILVSRLFDDGFVNRFDENNVILVSKNNLVYFMAVPRDVFETFKVFQKKVENQLEKTIKSLRSDRGGEYMSQEFLDHLKEHGIISHRTPPYTPQNNRVSERRNRTLLDMQAEQELLHTTRDFHSYRLEEGQSVSSCDLKMKGYIDNLERLGYPVTIGLGISMILICLRKEYDGFVQNYNMHSMGKTINELHAILKLYEQTLPKNNAPALHVIQAGKVQKGNKHKKSQSQTAARGQNHGKGKNKRKRMQLQELVVKGLKASRKLKLGALSLYVGNGQHEAVEAIGVFYLCLPSGLEIVLNNCHYASSITRGVISVSRLYEYGFINCFVNNKIQVSRNYMVYFSAIPRDDIFEIDLSNSYTNESSIYVVSNKRAKLDFDSFLLWHCRLGHISKKSIKKLQHDGLLDSSDLRDFEKYVSCMSGKMERKPYTHQVERAKGLLRLIHTDLKHEVFETFKVFQKEVENQLRYPKEMLGYSFYYLPENKVLVGRNAEFLENSLINQESSGSLDDLEIIQKEDTHLFIDTSLNHEEDELEIDEPQSDIVLIRRSTRTRHAPDHMCLYIDVEEHELGDLGEPANYKAALLDPESEK</sequence>
<dbReference type="InterPro" id="IPR025724">
    <property type="entry name" value="GAG-pre-integrase_dom"/>
</dbReference>
<reference evidence="3" key="1">
    <citation type="journal article" date="2019" name="Sci. Rep.">
        <title>Draft genome of Tanacetum cinerariifolium, the natural source of mosquito coil.</title>
        <authorList>
            <person name="Yamashiro T."/>
            <person name="Shiraishi A."/>
            <person name="Satake H."/>
            <person name="Nakayama K."/>
        </authorList>
    </citation>
    <scope>NUCLEOTIDE SEQUENCE</scope>
</reference>
<accession>A0A6L2NZE0</accession>
<proteinExistence type="predicted"/>
<comment type="caution">
    <text evidence="3">The sequence shown here is derived from an EMBL/GenBank/DDBJ whole genome shotgun (WGS) entry which is preliminary data.</text>
</comment>
<dbReference type="InterPro" id="IPR039537">
    <property type="entry name" value="Retrotran_Ty1/copia-like"/>
</dbReference>
<protein>
    <recommendedName>
        <fullName evidence="2">Integrase catalytic domain-containing protein</fullName>
    </recommendedName>
</protein>
<dbReference type="GO" id="GO:0003676">
    <property type="term" value="F:nucleic acid binding"/>
    <property type="evidence" value="ECO:0007669"/>
    <property type="project" value="InterPro"/>
</dbReference>
<evidence type="ECO:0000259" key="2">
    <source>
        <dbReference type="PROSITE" id="PS50994"/>
    </source>
</evidence>
<dbReference type="PANTHER" id="PTHR42648">
    <property type="entry name" value="TRANSPOSASE, PUTATIVE-RELATED"/>
    <property type="match status" value="1"/>
</dbReference>
<feature type="domain" description="Integrase catalytic" evidence="2">
    <location>
        <begin position="349"/>
        <end position="416"/>
    </location>
</feature>